<sequence length="108" mass="11413">MSSSAGRQARRQRAAWPPHSHRDHEPTSHAFCWLSSTRGRFVEFKCRMKHYSFFSFNGCRARAGRCSASIEPASSQGSGSGASSEPVSAQGGGSGATSDSASTAASTR</sequence>
<feature type="compositionally biased region" description="Low complexity" evidence="1">
    <location>
        <begin position="96"/>
        <end position="108"/>
    </location>
</feature>
<accession>A0A8T0RWA9</accession>
<feature type="region of interest" description="Disordered" evidence="1">
    <location>
        <begin position="1"/>
        <end position="29"/>
    </location>
</feature>
<proteinExistence type="predicted"/>
<dbReference type="AlphaFoldDB" id="A0A8T0RWA9"/>
<reference evidence="2" key="1">
    <citation type="submission" date="2020-05" db="EMBL/GenBank/DDBJ databases">
        <title>WGS assembly of Panicum virgatum.</title>
        <authorList>
            <person name="Lovell J.T."/>
            <person name="Jenkins J."/>
            <person name="Shu S."/>
            <person name="Juenger T.E."/>
            <person name="Schmutz J."/>
        </authorList>
    </citation>
    <scope>NUCLEOTIDE SEQUENCE</scope>
    <source>
        <strain evidence="2">AP13</strain>
    </source>
</reference>
<evidence type="ECO:0000313" key="2">
    <source>
        <dbReference type="EMBL" id="KAG2590701.1"/>
    </source>
</evidence>
<gene>
    <name evidence="2" type="ORF">PVAP13_5NG426320</name>
</gene>
<feature type="compositionally biased region" description="Low complexity" evidence="1">
    <location>
        <begin position="73"/>
        <end position="84"/>
    </location>
</feature>
<comment type="caution">
    <text evidence="2">The sequence shown here is derived from an EMBL/GenBank/DDBJ whole genome shotgun (WGS) entry which is preliminary data.</text>
</comment>
<dbReference type="Proteomes" id="UP000823388">
    <property type="component" value="Chromosome 5N"/>
</dbReference>
<dbReference type="EMBL" id="CM029046">
    <property type="protein sequence ID" value="KAG2590701.1"/>
    <property type="molecule type" value="Genomic_DNA"/>
</dbReference>
<protein>
    <submittedName>
        <fullName evidence="2">Uncharacterized protein</fullName>
    </submittedName>
</protein>
<evidence type="ECO:0000313" key="3">
    <source>
        <dbReference type="Proteomes" id="UP000823388"/>
    </source>
</evidence>
<organism evidence="2 3">
    <name type="scientific">Panicum virgatum</name>
    <name type="common">Blackwell switchgrass</name>
    <dbReference type="NCBI Taxonomy" id="38727"/>
    <lineage>
        <taxon>Eukaryota</taxon>
        <taxon>Viridiplantae</taxon>
        <taxon>Streptophyta</taxon>
        <taxon>Embryophyta</taxon>
        <taxon>Tracheophyta</taxon>
        <taxon>Spermatophyta</taxon>
        <taxon>Magnoliopsida</taxon>
        <taxon>Liliopsida</taxon>
        <taxon>Poales</taxon>
        <taxon>Poaceae</taxon>
        <taxon>PACMAD clade</taxon>
        <taxon>Panicoideae</taxon>
        <taxon>Panicodae</taxon>
        <taxon>Paniceae</taxon>
        <taxon>Panicinae</taxon>
        <taxon>Panicum</taxon>
        <taxon>Panicum sect. Hiantes</taxon>
    </lineage>
</organism>
<feature type="region of interest" description="Disordered" evidence="1">
    <location>
        <begin position="67"/>
        <end position="108"/>
    </location>
</feature>
<keyword evidence="3" id="KW-1185">Reference proteome</keyword>
<evidence type="ECO:0000256" key="1">
    <source>
        <dbReference type="SAM" id="MobiDB-lite"/>
    </source>
</evidence>
<name>A0A8T0RWA9_PANVG</name>